<dbReference type="InterPro" id="IPR036390">
    <property type="entry name" value="WH_DNA-bd_sf"/>
</dbReference>
<proteinExistence type="predicted"/>
<name>X1GXT5_9ZZZZ</name>
<comment type="cofactor">
    <cofactor evidence="2">
        <name>Mn(2+)</name>
        <dbReference type="ChEBI" id="CHEBI:29035"/>
    </cofactor>
</comment>
<dbReference type="GO" id="GO:0046872">
    <property type="term" value="F:metal ion binding"/>
    <property type="evidence" value="ECO:0007669"/>
    <property type="project" value="UniProtKB-KW"/>
</dbReference>
<dbReference type="InterPro" id="IPR000994">
    <property type="entry name" value="Pept_M24"/>
</dbReference>
<dbReference type="GO" id="GO:0070006">
    <property type="term" value="F:metalloaminopeptidase activity"/>
    <property type="evidence" value="ECO:0007669"/>
    <property type="project" value="InterPro"/>
</dbReference>
<keyword evidence="8" id="KW-0378">Hydrolase</keyword>
<gene>
    <name evidence="10" type="ORF">S03H2_22556</name>
</gene>
<keyword evidence="7" id="KW-0479">Metal-binding</keyword>
<reference evidence="10" key="1">
    <citation type="journal article" date="2014" name="Front. Microbiol.">
        <title>High frequency of phylogenetically diverse reductive dehalogenase-homologous genes in deep subseafloor sedimentary metagenomes.</title>
        <authorList>
            <person name="Kawai M."/>
            <person name="Futagami T."/>
            <person name="Toyoda A."/>
            <person name="Takaki Y."/>
            <person name="Nishi S."/>
            <person name="Hori S."/>
            <person name="Arai W."/>
            <person name="Tsubouchi T."/>
            <person name="Morono Y."/>
            <person name="Uchiyama I."/>
            <person name="Ito T."/>
            <person name="Fujiyama A."/>
            <person name="Inagaki F."/>
            <person name="Takami H."/>
        </authorList>
    </citation>
    <scope>NUCLEOTIDE SEQUENCE</scope>
    <source>
        <strain evidence="10">Expedition CK06-06</strain>
    </source>
</reference>
<comment type="cofactor">
    <cofactor evidence="4">
        <name>Fe(2+)</name>
        <dbReference type="ChEBI" id="CHEBI:29033"/>
    </cofactor>
</comment>
<dbReference type="InterPro" id="IPR036005">
    <property type="entry name" value="Creatinase/aminopeptidase-like"/>
</dbReference>
<dbReference type="SUPFAM" id="SSF55920">
    <property type="entry name" value="Creatinase/aminopeptidase"/>
    <property type="match status" value="1"/>
</dbReference>
<protein>
    <recommendedName>
        <fullName evidence="9">Peptidase M24 domain-containing protein</fullName>
    </recommendedName>
</protein>
<evidence type="ECO:0000256" key="6">
    <source>
        <dbReference type="ARBA" id="ARBA00022670"/>
    </source>
</evidence>
<dbReference type="InterPro" id="IPR050247">
    <property type="entry name" value="Met_Aminopeptidase_Type2"/>
</dbReference>
<dbReference type="AlphaFoldDB" id="X1GXT5"/>
<evidence type="ECO:0000256" key="8">
    <source>
        <dbReference type="ARBA" id="ARBA00022801"/>
    </source>
</evidence>
<accession>X1GXT5</accession>
<keyword evidence="6" id="KW-0645">Protease</keyword>
<dbReference type="PANTHER" id="PTHR45777">
    <property type="entry name" value="METHIONINE AMINOPEPTIDASE 2"/>
    <property type="match status" value="1"/>
</dbReference>
<evidence type="ECO:0000256" key="1">
    <source>
        <dbReference type="ARBA" id="ARBA00000294"/>
    </source>
</evidence>
<evidence type="ECO:0000256" key="4">
    <source>
        <dbReference type="ARBA" id="ARBA00001954"/>
    </source>
</evidence>
<evidence type="ECO:0000256" key="5">
    <source>
        <dbReference type="ARBA" id="ARBA00022438"/>
    </source>
</evidence>
<comment type="cofactor">
    <cofactor evidence="3">
        <name>Co(2+)</name>
        <dbReference type="ChEBI" id="CHEBI:48828"/>
    </cofactor>
</comment>
<evidence type="ECO:0000313" key="10">
    <source>
        <dbReference type="EMBL" id="GAH37833.1"/>
    </source>
</evidence>
<dbReference type="PRINTS" id="PR00599">
    <property type="entry name" value="MAPEPTIDASE"/>
</dbReference>
<dbReference type="NCBIfam" id="TIGR00501">
    <property type="entry name" value="met_pdase_II"/>
    <property type="match status" value="1"/>
</dbReference>
<feature type="domain" description="Peptidase M24" evidence="9">
    <location>
        <begin position="5"/>
        <end position="127"/>
    </location>
</feature>
<dbReference type="InterPro" id="IPR002468">
    <property type="entry name" value="Pept_M24A_MAP2"/>
</dbReference>
<dbReference type="GO" id="GO:0004239">
    <property type="term" value="F:initiator methionyl aminopeptidase activity"/>
    <property type="evidence" value="ECO:0007669"/>
    <property type="project" value="UniProtKB-EC"/>
</dbReference>
<feature type="non-terminal residue" evidence="10">
    <location>
        <position position="1"/>
    </location>
</feature>
<dbReference type="SUPFAM" id="SSF46785">
    <property type="entry name" value="Winged helix' DNA-binding domain"/>
    <property type="match status" value="1"/>
</dbReference>
<sequence length="227" mass="24539">SQLIFKKGDIVKLDVGSCIDGYIADTALTVEVGTNNYADMIKASRNALEKGIEMMRANVNLSDVGKVMGETIASYGYRPIDNLTGHSLEKYNLHSGLSVPNVSGTQIGRPKVGDVLAIEPFATDGAGHVISGAGSNIYRYDPSIGSRIIRDSKSRSLAATLHNKFNTLPFAERWCVDVLPNVDLSLKKLLFAKCIKHYPQLIDSGKGIVTQAEHTVIVNEDGCEITT</sequence>
<dbReference type="InterPro" id="IPR001714">
    <property type="entry name" value="Pept_M24_MAP"/>
</dbReference>
<dbReference type="GO" id="GO:0005737">
    <property type="term" value="C:cytoplasm"/>
    <property type="evidence" value="ECO:0007669"/>
    <property type="project" value="TreeGrafter"/>
</dbReference>
<comment type="caution">
    <text evidence="10">The sequence shown here is derived from an EMBL/GenBank/DDBJ whole genome shotgun (WGS) entry which is preliminary data.</text>
</comment>
<dbReference type="Gene3D" id="3.90.230.10">
    <property type="entry name" value="Creatinase/methionine aminopeptidase superfamily"/>
    <property type="match status" value="1"/>
</dbReference>
<keyword evidence="5" id="KW-0031">Aminopeptidase</keyword>
<dbReference type="InterPro" id="IPR036388">
    <property type="entry name" value="WH-like_DNA-bd_sf"/>
</dbReference>
<organism evidence="10">
    <name type="scientific">marine sediment metagenome</name>
    <dbReference type="NCBI Taxonomy" id="412755"/>
    <lineage>
        <taxon>unclassified sequences</taxon>
        <taxon>metagenomes</taxon>
        <taxon>ecological metagenomes</taxon>
    </lineage>
</organism>
<evidence type="ECO:0000256" key="2">
    <source>
        <dbReference type="ARBA" id="ARBA00001936"/>
    </source>
</evidence>
<dbReference type="Gene3D" id="1.10.10.10">
    <property type="entry name" value="Winged helix-like DNA-binding domain superfamily/Winged helix DNA-binding domain"/>
    <property type="match status" value="1"/>
</dbReference>
<evidence type="ECO:0000256" key="3">
    <source>
        <dbReference type="ARBA" id="ARBA00001941"/>
    </source>
</evidence>
<dbReference type="GO" id="GO:0006508">
    <property type="term" value="P:proteolysis"/>
    <property type="evidence" value="ECO:0007669"/>
    <property type="project" value="UniProtKB-KW"/>
</dbReference>
<dbReference type="Pfam" id="PF00557">
    <property type="entry name" value="Peptidase_M24"/>
    <property type="match status" value="1"/>
</dbReference>
<dbReference type="PANTHER" id="PTHR45777:SF2">
    <property type="entry name" value="METHIONINE AMINOPEPTIDASE 2"/>
    <property type="match status" value="1"/>
</dbReference>
<evidence type="ECO:0000259" key="9">
    <source>
        <dbReference type="Pfam" id="PF00557"/>
    </source>
</evidence>
<dbReference type="EMBL" id="BARU01012163">
    <property type="protein sequence ID" value="GAH37833.1"/>
    <property type="molecule type" value="Genomic_DNA"/>
</dbReference>
<comment type="catalytic activity">
    <reaction evidence="1">
        <text>Release of N-terminal amino acids, preferentially methionine, from peptides and arylamides.</text>
        <dbReference type="EC" id="3.4.11.18"/>
    </reaction>
</comment>
<evidence type="ECO:0000256" key="7">
    <source>
        <dbReference type="ARBA" id="ARBA00022723"/>
    </source>
</evidence>